<comment type="caution">
    <text evidence="2">The sequence shown here is derived from an EMBL/GenBank/DDBJ whole genome shotgun (WGS) entry which is preliminary data.</text>
</comment>
<dbReference type="EMBL" id="LDPR01000002">
    <property type="protein sequence ID" value="KLO38384.1"/>
    <property type="molecule type" value="Genomic_DNA"/>
</dbReference>
<sequence>MSYVVTCPEALRDAAEHARHLAEEVVDVNDPSKSPEITAVVAPGLDEDSERFAASLREFGQQYRQAIAAATMILEEFALALDVGAAKYATAEDDNITALSYEL</sequence>
<dbReference type="AlphaFoldDB" id="A0A0I9U8B6"/>
<dbReference type="PATRIC" id="fig|29311.21.peg.1653"/>
<dbReference type="Proteomes" id="UP000036334">
    <property type="component" value="Unassembled WGS sequence"/>
</dbReference>
<name>A0A0I9U8B6_9MYCO</name>
<evidence type="ECO:0000313" key="2">
    <source>
        <dbReference type="EMBL" id="KLO38384.1"/>
    </source>
</evidence>
<gene>
    <name evidence="2" type="ORF">ABH38_02875</name>
</gene>
<protein>
    <recommendedName>
        <fullName evidence="1">PE domain-containing protein</fullName>
    </recommendedName>
</protein>
<dbReference type="RefSeq" id="WP_047316936.1">
    <property type="nucleotide sequence ID" value="NZ_LDPR01000002.1"/>
</dbReference>
<feature type="domain" description="PE" evidence="1">
    <location>
        <begin position="4"/>
        <end position="95"/>
    </location>
</feature>
<keyword evidence="3" id="KW-1185">Reference proteome</keyword>
<dbReference type="SUPFAM" id="SSF140459">
    <property type="entry name" value="PE/PPE dimer-like"/>
    <property type="match status" value="1"/>
</dbReference>
<organism evidence="2 3">
    <name type="scientific">Mycobacterium haemophilum</name>
    <dbReference type="NCBI Taxonomy" id="29311"/>
    <lineage>
        <taxon>Bacteria</taxon>
        <taxon>Bacillati</taxon>
        <taxon>Actinomycetota</taxon>
        <taxon>Actinomycetes</taxon>
        <taxon>Mycobacteriales</taxon>
        <taxon>Mycobacteriaceae</taxon>
        <taxon>Mycobacterium</taxon>
    </lineage>
</organism>
<dbReference type="Gene3D" id="1.10.287.850">
    <property type="entry name" value="HP0062-like domain"/>
    <property type="match status" value="1"/>
</dbReference>
<reference evidence="2 3" key="1">
    <citation type="submission" date="2015-05" db="EMBL/GenBank/DDBJ databases">
        <title>Genome sequence of Mycobacterium haemophilum.</title>
        <authorList>
            <person name="Greninger A.L."/>
            <person name="Cunningham G."/>
            <person name="Miller S."/>
        </authorList>
    </citation>
    <scope>NUCLEOTIDE SEQUENCE [LARGE SCALE GENOMIC DNA]</scope>
    <source>
        <strain evidence="3">UC1</strain>
    </source>
</reference>
<proteinExistence type="predicted"/>
<dbReference type="InterPro" id="IPR038332">
    <property type="entry name" value="PPE_sf"/>
</dbReference>
<evidence type="ECO:0000313" key="3">
    <source>
        <dbReference type="Proteomes" id="UP000036334"/>
    </source>
</evidence>
<dbReference type="Pfam" id="PF00934">
    <property type="entry name" value="PE"/>
    <property type="match status" value="1"/>
</dbReference>
<dbReference type="InterPro" id="IPR000084">
    <property type="entry name" value="PE-PGRS_N"/>
</dbReference>
<evidence type="ECO:0000259" key="1">
    <source>
        <dbReference type="Pfam" id="PF00934"/>
    </source>
</evidence>
<accession>A0A0I9U8B6</accession>